<reference evidence="3" key="1">
    <citation type="submission" date="2022-11" db="EMBL/GenBank/DDBJ databases">
        <authorList>
            <person name="Hyden B.L."/>
            <person name="Feng K."/>
            <person name="Yates T."/>
            <person name="Jawdy S."/>
            <person name="Smart L.B."/>
            <person name="Muchero W."/>
        </authorList>
    </citation>
    <scope>NUCLEOTIDE SEQUENCE</scope>
    <source>
        <tissue evidence="3">Shoot tip</tissue>
    </source>
</reference>
<keyword evidence="4" id="KW-1185">Reference proteome</keyword>
<keyword evidence="1" id="KW-0472">Membrane</keyword>
<feature type="transmembrane region" description="Helical" evidence="1">
    <location>
        <begin position="51"/>
        <end position="72"/>
    </location>
</feature>
<dbReference type="InterPro" id="IPR052222">
    <property type="entry name" value="DESIGUAL"/>
</dbReference>
<dbReference type="Proteomes" id="UP001151752">
    <property type="component" value="Chromosome 11"/>
</dbReference>
<gene>
    <name evidence="3" type="ORF">OIU74_006728</name>
</gene>
<feature type="chain" id="PRO_5040304805" evidence="2">
    <location>
        <begin position="21"/>
        <end position="131"/>
    </location>
</feature>
<evidence type="ECO:0000313" key="4">
    <source>
        <dbReference type="Proteomes" id="UP001151752"/>
    </source>
</evidence>
<accession>A0A9Q0UEP5</accession>
<name>A0A9Q0UEP5_9ROSI</name>
<feature type="transmembrane region" description="Helical" evidence="1">
    <location>
        <begin position="92"/>
        <end position="111"/>
    </location>
</feature>
<proteinExistence type="predicted"/>
<keyword evidence="1" id="KW-1133">Transmembrane helix</keyword>
<comment type="caution">
    <text evidence="3">The sequence shown here is derived from an EMBL/GenBank/DDBJ whole genome shotgun (WGS) entry which is preliminary data.</text>
</comment>
<dbReference type="PANTHER" id="PTHR31769">
    <property type="entry name" value="OS07G0462200 PROTEIN-RELATED"/>
    <property type="match status" value="1"/>
</dbReference>
<organism evidence="3 4">
    <name type="scientific">Salix koriyanagi</name>
    <dbReference type="NCBI Taxonomy" id="2511006"/>
    <lineage>
        <taxon>Eukaryota</taxon>
        <taxon>Viridiplantae</taxon>
        <taxon>Streptophyta</taxon>
        <taxon>Embryophyta</taxon>
        <taxon>Tracheophyta</taxon>
        <taxon>Spermatophyta</taxon>
        <taxon>Magnoliopsida</taxon>
        <taxon>eudicotyledons</taxon>
        <taxon>Gunneridae</taxon>
        <taxon>Pentapetalae</taxon>
        <taxon>rosids</taxon>
        <taxon>fabids</taxon>
        <taxon>Malpighiales</taxon>
        <taxon>Salicaceae</taxon>
        <taxon>Saliceae</taxon>
        <taxon>Salix</taxon>
    </lineage>
</organism>
<keyword evidence="1" id="KW-0812">Transmembrane</keyword>
<feature type="signal peptide" evidence="2">
    <location>
        <begin position="1"/>
        <end position="20"/>
    </location>
</feature>
<dbReference type="AlphaFoldDB" id="A0A9Q0UEP5"/>
<evidence type="ECO:0000313" key="3">
    <source>
        <dbReference type="EMBL" id="KAJ6728716.1"/>
    </source>
</evidence>
<dbReference type="EMBL" id="JAPFFM010000012">
    <property type="protein sequence ID" value="KAJ6728716.1"/>
    <property type="molecule type" value="Genomic_DNA"/>
</dbReference>
<evidence type="ECO:0000256" key="2">
    <source>
        <dbReference type="SAM" id="SignalP"/>
    </source>
</evidence>
<reference evidence="3" key="2">
    <citation type="journal article" date="2023" name="Int. J. Mol. Sci.">
        <title>De Novo Assembly and Annotation of 11 Diverse Shrub Willow (Salix) Genomes Reveals Novel Gene Organization in Sex-Linked Regions.</title>
        <authorList>
            <person name="Hyden B."/>
            <person name="Feng K."/>
            <person name="Yates T.B."/>
            <person name="Jawdy S."/>
            <person name="Cereghino C."/>
            <person name="Smart L.B."/>
            <person name="Muchero W."/>
        </authorList>
    </citation>
    <scope>NUCLEOTIDE SEQUENCE</scope>
    <source>
        <tissue evidence="3">Shoot tip</tissue>
    </source>
</reference>
<sequence>MARNIGFLVCLLIMALDVAAGILGIEAEVAQNKVKHLKMWVFECRDPSSQAFKLGLAAVILLSLAHIIATLLGTMANSKSRKSCGISHNRVLSIGGILCFVHGLFTVSYYVSATATARDISRHQDPSATQA</sequence>
<protein>
    <submittedName>
        <fullName evidence="3">Uncharacterized protein</fullName>
    </submittedName>
</protein>
<keyword evidence="2" id="KW-0732">Signal</keyword>
<evidence type="ECO:0000256" key="1">
    <source>
        <dbReference type="SAM" id="Phobius"/>
    </source>
</evidence>